<feature type="compositionally biased region" description="Low complexity" evidence="3">
    <location>
        <begin position="943"/>
        <end position="967"/>
    </location>
</feature>
<feature type="region of interest" description="Disordered" evidence="3">
    <location>
        <begin position="937"/>
        <end position="968"/>
    </location>
</feature>
<proteinExistence type="predicted"/>
<feature type="domain" description="CS" evidence="4">
    <location>
        <begin position="46"/>
        <end position="134"/>
    </location>
</feature>
<keyword evidence="2" id="KW-0963">Cytoplasm</keyword>
<dbReference type="InterPro" id="IPR007052">
    <property type="entry name" value="CS_dom"/>
</dbReference>
<dbReference type="GO" id="GO:0051082">
    <property type="term" value="F:unfolded protein binding"/>
    <property type="evidence" value="ECO:0007669"/>
    <property type="project" value="TreeGrafter"/>
</dbReference>
<dbReference type="Gene3D" id="2.60.40.790">
    <property type="match status" value="1"/>
</dbReference>
<sequence length="987" mass="106631">MPDMEAMKAMMAGMGAPGLGGEDGDGGEGKGAGAGGEDKDEGEKAAADGRYHWQQKGEEIQVRFPSETALAKKDVLVKFKRGFLQVTVQGVTMLDGALRGTVGVDECTWCLAPGGTELQVMLTKQSEGDWASLMRHLKDMPARLRDEPRGQSDVIRSTLILHAGMLPVRQAPHLFYPGTTARTIVVPAGIATEGGQRKTSPTVIQAWQPRPLSSQGSYVGISQAAFRAPAVRQASSNVLPSSYFDGVLAATPLSHTPLATPRPTPYLTTRPSQQIISRQHSLASTVKHVSDNISDTVPGLTLQDSPQPLEGLPETPAVASRPEVTASDFSKLVGGSITMNPFASSLGGSQPQFAAFPSSSVISGELVAYQDAMRLVVPKAPGSLPSTPGAASPVRSPVSGQQQTTLECATFYEVWFDVFAGAEKAYLSDWCRQVLWNSCTLPPLPRLCALALAAEAFEAATTVKNSVNKPGLEACAAIDSTLASDGERWLSVAESLGNLSEYQELTSPETQTLVANKQVALDFNLESEARGWHKILSAQLYKLWTMTTKDEFEFRVAVAQMAPRCRQFCHSPQTCFCIPTADGPVQKVCVRGSTIYARESHCFVHFMWGHFGAVVVALARANLLGRKLRLVFTDHVFVCARSRYLLYYGLISDELPEYDPSCSDAPSIELTTPIEGHFGEPEVEASVTETVWREHLLACKVRGGITHPLASARLRLNLKPQSQRASEGLRFLWLRRGIVGAVARSDEPVRDIRNVAEVRQLLNAYATLHGGTVTETSFDGQAWHEQVAAVARADILLSFHGSQLMICGSRQVMPGGVCHCGFAYCGAANAEHGLIYVLATDSRSDCKMGSWAGRVLRANQTNNNNNYNNNNNNDADAMPFERPPLVWPSWDDWNSARHTGGRDFDARPLLRALSSESDALGAAARLRAFAAKNVGTAERRGANNNHNNNNNNSSNNNSNNNNHNNNNTKLGGGISWACGGYNLQITG</sequence>
<dbReference type="PANTHER" id="PTHR12356:SF3">
    <property type="entry name" value="NUCLEAR MIGRATION PROTEIN NUDC"/>
    <property type="match status" value="1"/>
</dbReference>
<dbReference type="PANTHER" id="PTHR12356">
    <property type="entry name" value="NUCLEAR MOVEMENT PROTEIN NUDC"/>
    <property type="match status" value="1"/>
</dbReference>
<dbReference type="GO" id="GO:0006457">
    <property type="term" value="P:protein folding"/>
    <property type="evidence" value="ECO:0007669"/>
    <property type="project" value="TreeGrafter"/>
</dbReference>
<name>A0A813JLE0_POLGL</name>
<dbReference type="AlphaFoldDB" id="A0A813JLE0"/>
<dbReference type="SUPFAM" id="SSF49764">
    <property type="entry name" value="HSP20-like chaperones"/>
    <property type="match status" value="1"/>
</dbReference>
<evidence type="ECO:0000256" key="1">
    <source>
        <dbReference type="ARBA" id="ARBA00004496"/>
    </source>
</evidence>
<comment type="caution">
    <text evidence="5">The sequence shown here is derived from an EMBL/GenBank/DDBJ whole genome shotgun (WGS) entry which is preliminary data.</text>
</comment>
<gene>
    <name evidence="5" type="ORF">PGLA2088_LOCUS21297</name>
</gene>
<feature type="region of interest" description="Disordered" evidence="3">
    <location>
        <begin position="1"/>
        <end position="47"/>
    </location>
</feature>
<organism evidence="5 6">
    <name type="scientific">Polarella glacialis</name>
    <name type="common">Dinoflagellate</name>
    <dbReference type="NCBI Taxonomy" id="89957"/>
    <lineage>
        <taxon>Eukaryota</taxon>
        <taxon>Sar</taxon>
        <taxon>Alveolata</taxon>
        <taxon>Dinophyceae</taxon>
        <taxon>Suessiales</taxon>
        <taxon>Suessiaceae</taxon>
        <taxon>Polarella</taxon>
    </lineage>
</organism>
<evidence type="ECO:0000256" key="3">
    <source>
        <dbReference type="SAM" id="MobiDB-lite"/>
    </source>
</evidence>
<dbReference type="InterPro" id="IPR008978">
    <property type="entry name" value="HSP20-like_chaperone"/>
</dbReference>
<dbReference type="Proteomes" id="UP000626109">
    <property type="component" value="Unassembled WGS sequence"/>
</dbReference>
<accession>A0A813JLE0</accession>
<protein>
    <recommendedName>
        <fullName evidence="4">CS domain-containing protein</fullName>
    </recommendedName>
</protein>
<dbReference type="GO" id="GO:0005737">
    <property type="term" value="C:cytoplasm"/>
    <property type="evidence" value="ECO:0007669"/>
    <property type="project" value="UniProtKB-SubCell"/>
</dbReference>
<dbReference type="EMBL" id="CAJNNW010025758">
    <property type="protein sequence ID" value="CAE8679320.1"/>
    <property type="molecule type" value="Genomic_DNA"/>
</dbReference>
<comment type="subcellular location">
    <subcellularLocation>
        <location evidence="1">Cytoplasm</location>
    </subcellularLocation>
</comment>
<dbReference type="CDD" id="cd06467">
    <property type="entry name" value="p23_NUDC_like"/>
    <property type="match status" value="1"/>
</dbReference>
<dbReference type="InterPro" id="IPR037898">
    <property type="entry name" value="NudC_fam"/>
</dbReference>
<evidence type="ECO:0000313" key="5">
    <source>
        <dbReference type="EMBL" id="CAE8679320.1"/>
    </source>
</evidence>
<evidence type="ECO:0000313" key="6">
    <source>
        <dbReference type="Proteomes" id="UP000626109"/>
    </source>
</evidence>
<evidence type="ECO:0000259" key="4">
    <source>
        <dbReference type="PROSITE" id="PS51203"/>
    </source>
</evidence>
<dbReference type="Pfam" id="PF04969">
    <property type="entry name" value="CS"/>
    <property type="match status" value="1"/>
</dbReference>
<feature type="compositionally biased region" description="Low complexity" evidence="3">
    <location>
        <begin position="1"/>
        <end position="14"/>
    </location>
</feature>
<reference evidence="5" key="1">
    <citation type="submission" date="2021-02" db="EMBL/GenBank/DDBJ databases">
        <authorList>
            <person name="Dougan E. K."/>
            <person name="Rhodes N."/>
            <person name="Thang M."/>
            <person name="Chan C."/>
        </authorList>
    </citation>
    <scope>NUCLEOTIDE SEQUENCE</scope>
</reference>
<dbReference type="PROSITE" id="PS51203">
    <property type="entry name" value="CS"/>
    <property type="match status" value="1"/>
</dbReference>
<evidence type="ECO:0000256" key="2">
    <source>
        <dbReference type="ARBA" id="ARBA00022490"/>
    </source>
</evidence>